<dbReference type="PANTHER" id="PTHR22930:SF291">
    <property type="entry name" value="EXPRESSED PROTEIN"/>
    <property type="match status" value="1"/>
</dbReference>
<name>A0A9R1VDE9_LACSA</name>
<dbReference type="EMBL" id="NBSK02000005">
    <property type="protein sequence ID" value="KAJ0202673.1"/>
    <property type="molecule type" value="Genomic_DNA"/>
</dbReference>
<dbReference type="Pfam" id="PF13359">
    <property type="entry name" value="DDE_Tnp_4"/>
    <property type="match status" value="1"/>
</dbReference>
<comment type="cofactor">
    <cofactor evidence="1">
        <name>a divalent metal cation</name>
        <dbReference type="ChEBI" id="CHEBI:60240"/>
    </cofactor>
</comment>
<evidence type="ECO:0000313" key="10">
    <source>
        <dbReference type="Proteomes" id="UP000235145"/>
    </source>
</evidence>
<comment type="similarity">
    <text evidence="3">Belongs to the HARBI1 family.</text>
</comment>
<dbReference type="InterPro" id="IPR027806">
    <property type="entry name" value="HARBI1_dom"/>
</dbReference>
<evidence type="ECO:0000256" key="6">
    <source>
        <dbReference type="ARBA" id="ARBA00022801"/>
    </source>
</evidence>
<comment type="subcellular location">
    <subcellularLocation>
        <location evidence="2">Nucleus</location>
    </subcellularLocation>
</comment>
<protein>
    <recommendedName>
        <fullName evidence="8">DDE Tnp4 domain-containing protein</fullName>
    </recommendedName>
</protein>
<keyword evidence="4" id="KW-0540">Nuclease</keyword>
<evidence type="ECO:0000256" key="4">
    <source>
        <dbReference type="ARBA" id="ARBA00022722"/>
    </source>
</evidence>
<evidence type="ECO:0000256" key="1">
    <source>
        <dbReference type="ARBA" id="ARBA00001968"/>
    </source>
</evidence>
<organism evidence="9 10">
    <name type="scientific">Lactuca sativa</name>
    <name type="common">Garden lettuce</name>
    <dbReference type="NCBI Taxonomy" id="4236"/>
    <lineage>
        <taxon>Eukaryota</taxon>
        <taxon>Viridiplantae</taxon>
        <taxon>Streptophyta</taxon>
        <taxon>Embryophyta</taxon>
        <taxon>Tracheophyta</taxon>
        <taxon>Spermatophyta</taxon>
        <taxon>Magnoliopsida</taxon>
        <taxon>eudicotyledons</taxon>
        <taxon>Gunneridae</taxon>
        <taxon>Pentapetalae</taxon>
        <taxon>asterids</taxon>
        <taxon>campanulids</taxon>
        <taxon>Asterales</taxon>
        <taxon>Asteraceae</taxon>
        <taxon>Cichorioideae</taxon>
        <taxon>Cichorieae</taxon>
        <taxon>Lactucinae</taxon>
        <taxon>Lactuca</taxon>
    </lineage>
</organism>
<dbReference type="PANTHER" id="PTHR22930">
    <property type="match status" value="1"/>
</dbReference>
<accession>A0A9R1VDE9</accession>
<dbReference type="OrthoDB" id="1515171at2759"/>
<keyword evidence="7" id="KW-0539">Nucleus</keyword>
<keyword evidence="10" id="KW-1185">Reference proteome</keyword>
<dbReference type="GO" id="GO:0046872">
    <property type="term" value="F:metal ion binding"/>
    <property type="evidence" value="ECO:0007669"/>
    <property type="project" value="UniProtKB-KW"/>
</dbReference>
<dbReference type="GO" id="GO:0004518">
    <property type="term" value="F:nuclease activity"/>
    <property type="evidence" value="ECO:0007669"/>
    <property type="project" value="UniProtKB-KW"/>
</dbReference>
<evidence type="ECO:0000256" key="7">
    <source>
        <dbReference type="ARBA" id="ARBA00023242"/>
    </source>
</evidence>
<evidence type="ECO:0000313" key="9">
    <source>
        <dbReference type="EMBL" id="KAJ0202673.1"/>
    </source>
</evidence>
<feature type="domain" description="DDE Tnp4" evidence="8">
    <location>
        <begin position="163"/>
        <end position="328"/>
    </location>
</feature>
<dbReference type="AlphaFoldDB" id="A0A9R1VDE9"/>
<gene>
    <name evidence="9" type="ORF">LSAT_V11C500290070</name>
</gene>
<evidence type="ECO:0000256" key="5">
    <source>
        <dbReference type="ARBA" id="ARBA00022723"/>
    </source>
</evidence>
<dbReference type="GO" id="GO:0005634">
    <property type="term" value="C:nucleus"/>
    <property type="evidence" value="ECO:0007669"/>
    <property type="project" value="UniProtKB-SubCell"/>
</dbReference>
<proteinExistence type="inferred from homology"/>
<keyword evidence="6" id="KW-0378">Hydrolase</keyword>
<dbReference type="InterPro" id="IPR045249">
    <property type="entry name" value="HARBI1-like"/>
</dbReference>
<evidence type="ECO:0000256" key="2">
    <source>
        <dbReference type="ARBA" id="ARBA00004123"/>
    </source>
</evidence>
<evidence type="ECO:0000259" key="8">
    <source>
        <dbReference type="Pfam" id="PF13359"/>
    </source>
</evidence>
<dbReference type="GO" id="GO:0016787">
    <property type="term" value="F:hydrolase activity"/>
    <property type="evidence" value="ECO:0007669"/>
    <property type="project" value="UniProtKB-KW"/>
</dbReference>
<keyword evidence="5" id="KW-0479">Metal-binding</keyword>
<sequence length="381" mass="42570">MTPIRRNKDKQKPESDDKIEIRPAGQRVVLSRRISMLVSPYKTLDNFQSLFKVSRTTFSYICSIVKEFMMSRDTNSMFLDGKSMSLNDQVAIALTRLSTVDPTSNIASFFGTNYLTVVDITLRFVDALEVSGAHHITWPPDMAPVKSSFERSGGLPNCCGAIETTHLKMYPPASERRAKLCLDREKNHSMLLQVIVDPTMRFIDLVTGWPGSMTNNKVLKQSTIFKFTQKGERLNGNKIELSDGTKVGEYIVGGSSFQLLPWLITPYQNEDLTEDQIEFNKKHLETRLFANRALKKLKDVWLAVDGGLWQPDMDKLPVIVLGCCILHNILIDMEGDGVSDVSTMSGDHDPGYSPEKSAVVHGGADVIRDKLCLHLAGKLVA</sequence>
<reference evidence="9 10" key="1">
    <citation type="journal article" date="2017" name="Nat. Commun.">
        <title>Genome assembly with in vitro proximity ligation data and whole-genome triplication in lettuce.</title>
        <authorList>
            <person name="Reyes-Chin-Wo S."/>
            <person name="Wang Z."/>
            <person name="Yang X."/>
            <person name="Kozik A."/>
            <person name="Arikit S."/>
            <person name="Song C."/>
            <person name="Xia L."/>
            <person name="Froenicke L."/>
            <person name="Lavelle D.O."/>
            <person name="Truco M.J."/>
            <person name="Xia R."/>
            <person name="Zhu S."/>
            <person name="Xu C."/>
            <person name="Xu H."/>
            <person name="Xu X."/>
            <person name="Cox K."/>
            <person name="Korf I."/>
            <person name="Meyers B.C."/>
            <person name="Michelmore R.W."/>
        </authorList>
    </citation>
    <scope>NUCLEOTIDE SEQUENCE [LARGE SCALE GENOMIC DNA]</scope>
    <source>
        <strain evidence="10">cv. Salinas</strain>
        <tissue evidence="9">Seedlings</tissue>
    </source>
</reference>
<comment type="caution">
    <text evidence="9">The sequence shown here is derived from an EMBL/GenBank/DDBJ whole genome shotgun (WGS) entry which is preliminary data.</text>
</comment>
<evidence type="ECO:0000256" key="3">
    <source>
        <dbReference type="ARBA" id="ARBA00006958"/>
    </source>
</evidence>
<dbReference type="Proteomes" id="UP000235145">
    <property type="component" value="Unassembled WGS sequence"/>
</dbReference>